<protein>
    <submittedName>
        <fullName evidence="8">FAD-dependent oxidoreductase</fullName>
    </submittedName>
</protein>
<dbReference type="GO" id="GO:0019646">
    <property type="term" value="P:aerobic electron transport chain"/>
    <property type="evidence" value="ECO:0007669"/>
    <property type="project" value="TreeGrafter"/>
</dbReference>
<dbReference type="InterPro" id="IPR023753">
    <property type="entry name" value="FAD/NAD-binding_dom"/>
</dbReference>
<evidence type="ECO:0000259" key="7">
    <source>
        <dbReference type="Pfam" id="PF07992"/>
    </source>
</evidence>
<evidence type="ECO:0000256" key="3">
    <source>
        <dbReference type="ARBA" id="ARBA00022630"/>
    </source>
</evidence>
<evidence type="ECO:0000313" key="9">
    <source>
        <dbReference type="Proteomes" id="UP000279275"/>
    </source>
</evidence>
<feature type="region of interest" description="Disordered" evidence="6">
    <location>
        <begin position="369"/>
        <end position="398"/>
    </location>
</feature>
<accession>A0A3M2KXN8</accession>
<reference evidence="8 9" key="1">
    <citation type="submission" date="2018-10" db="EMBL/GenBank/DDBJ databases">
        <title>Isolation from cow dung.</title>
        <authorList>
            <person name="Ling L."/>
        </authorList>
    </citation>
    <scope>NUCLEOTIDE SEQUENCE [LARGE SCALE GENOMIC DNA]</scope>
    <source>
        <strain evidence="8 9">NEAU-LL90</strain>
    </source>
</reference>
<evidence type="ECO:0000256" key="5">
    <source>
        <dbReference type="ARBA" id="ARBA00023002"/>
    </source>
</evidence>
<dbReference type="Gene3D" id="3.50.50.100">
    <property type="match status" value="1"/>
</dbReference>
<keyword evidence="5" id="KW-0560">Oxidoreductase</keyword>
<dbReference type="PANTHER" id="PTHR42913">
    <property type="entry name" value="APOPTOSIS-INDUCING FACTOR 1"/>
    <property type="match status" value="1"/>
</dbReference>
<name>A0A3M2KXN8_9NOCA</name>
<evidence type="ECO:0000256" key="2">
    <source>
        <dbReference type="ARBA" id="ARBA00005272"/>
    </source>
</evidence>
<dbReference type="OrthoDB" id="9784880at2"/>
<feature type="domain" description="FAD/NAD(P)-binding" evidence="7">
    <location>
        <begin position="11"/>
        <end position="288"/>
    </location>
</feature>
<proteinExistence type="inferred from homology"/>
<sequence length="398" mass="41493">MTTYTDIATVNVVVIGGGYAGTGAANRLLARPGVKVTLVNPRPQFVERIRLHQYVAGTRNATLDYGTLLGDRVTLLVDRATRIDADARKVHLASGRTLGYDYLIYAVGSTAAIPAAVPGSAEFAYPIGEWEHAQRLRAAIDRAPADASVTVVGGGSTGIETAAELADQGRKVTLVCGAQLAPTFSAPARRSVARWFGKHAVEVLEQERVAEVGPDSVVLTDGTVLPSAVTIWTCGFGVPELAAASGLRTDEAGRLLTDEALVSVDDDRIVAAGDSAAPSGRALRMSCQAAAPLGLHAADTVLALVAGVAPVNQNIGFVGAGVSLGRKAATVQFTRRDDTNKNMYLRGRWGVPIKELASKGAVMGIRNEARKPGSAYTTKGPGHRPAAIAGESDRIARP</sequence>
<comment type="caution">
    <text evidence="8">The sequence shown here is derived from an EMBL/GenBank/DDBJ whole genome shotgun (WGS) entry which is preliminary data.</text>
</comment>
<organism evidence="8 9">
    <name type="scientific">Nocardia stercoris</name>
    <dbReference type="NCBI Taxonomy" id="2483361"/>
    <lineage>
        <taxon>Bacteria</taxon>
        <taxon>Bacillati</taxon>
        <taxon>Actinomycetota</taxon>
        <taxon>Actinomycetes</taxon>
        <taxon>Mycobacteriales</taxon>
        <taxon>Nocardiaceae</taxon>
        <taxon>Nocardia</taxon>
    </lineage>
</organism>
<dbReference type="SUPFAM" id="SSF51905">
    <property type="entry name" value="FAD/NAD(P)-binding domain"/>
    <property type="match status" value="1"/>
</dbReference>
<keyword evidence="4" id="KW-0274">FAD</keyword>
<comment type="similarity">
    <text evidence="2">Belongs to the NADH dehydrogenase family.</text>
</comment>
<dbReference type="EMBL" id="RFFH01000017">
    <property type="protein sequence ID" value="RMI28993.1"/>
    <property type="molecule type" value="Genomic_DNA"/>
</dbReference>
<evidence type="ECO:0000313" key="8">
    <source>
        <dbReference type="EMBL" id="RMI28993.1"/>
    </source>
</evidence>
<comment type="cofactor">
    <cofactor evidence="1">
        <name>FAD</name>
        <dbReference type="ChEBI" id="CHEBI:57692"/>
    </cofactor>
</comment>
<evidence type="ECO:0000256" key="4">
    <source>
        <dbReference type="ARBA" id="ARBA00022827"/>
    </source>
</evidence>
<evidence type="ECO:0000256" key="6">
    <source>
        <dbReference type="SAM" id="MobiDB-lite"/>
    </source>
</evidence>
<dbReference type="InterPro" id="IPR051169">
    <property type="entry name" value="NADH-Q_oxidoreductase"/>
</dbReference>
<dbReference type="GO" id="GO:0003955">
    <property type="term" value="F:NAD(P)H dehydrogenase (quinone) activity"/>
    <property type="evidence" value="ECO:0007669"/>
    <property type="project" value="TreeGrafter"/>
</dbReference>
<dbReference type="PRINTS" id="PR00469">
    <property type="entry name" value="PNDRDTASEII"/>
</dbReference>
<keyword evidence="9" id="KW-1185">Reference proteome</keyword>
<dbReference type="AlphaFoldDB" id="A0A3M2KXN8"/>
<keyword evidence="3" id="KW-0285">Flavoprotein</keyword>
<dbReference type="Pfam" id="PF07992">
    <property type="entry name" value="Pyr_redox_2"/>
    <property type="match status" value="1"/>
</dbReference>
<evidence type="ECO:0000256" key="1">
    <source>
        <dbReference type="ARBA" id="ARBA00001974"/>
    </source>
</evidence>
<dbReference type="PRINTS" id="PR00368">
    <property type="entry name" value="FADPNR"/>
</dbReference>
<dbReference type="RefSeq" id="WP_122191157.1">
    <property type="nucleotide sequence ID" value="NZ_RFFH01000017.1"/>
</dbReference>
<dbReference type="InterPro" id="IPR036188">
    <property type="entry name" value="FAD/NAD-bd_sf"/>
</dbReference>
<dbReference type="Proteomes" id="UP000279275">
    <property type="component" value="Unassembled WGS sequence"/>
</dbReference>
<gene>
    <name evidence="8" type="ORF">EBN03_28080</name>
</gene>
<dbReference type="PANTHER" id="PTHR42913:SF3">
    <property type="entry name" value="64 KDA MITOCHONDRIAL NADH DEHYDROGENASE (EUROFUNG)"/>
    <property type="match status" value="1"/>
</dbReference>